<dbReference type="EMBL" id="CCKQ01018563">
    <property type="protein sequence ID" value="CDW90537.1"/>
    <property type="molecule type" value="Genomic_DNA"/>
</dbReference>
<sequence length="100" mass="11695">MIESLISYICDFDDRQSDIEAKSNSHHQKNPDCPLILTPLVLCRDLAQNQFESYGSLINQTRIMSIFKPNSGYMFISYSYVIQLFQSLDLVYEKLIQMLY</sequence>
<dbReference type="InParanoid" id="A0A078BBA3"/>
<evidence type="ECO:0000313" key="2">
    <source>
        <dbReference type="Proteomes" id="UP000039865"/>
    </source>
</evidence>
<name>A0A078BBA3_STYLE</name>
<dbReference type="Proteomes" id="UP000039865">
    <property type="component" value="Unassembled WGS sequence"/>
</dbReference>
<accession>A0A078BBA3</accession>
<reference evidence="1 2" key="1">
    <citation type="submission" date="2014-06" db="EMBL/GenBank/DDBJ databases">
        <authorList>
            <person name="Swart Estienne"/>
        </authorList>
    </citation>
    <scope>NUCLEOTIDE SEQUENCE [LARGE SCALE GENOMIC DNA]</scope>
    <source>
        <strain evidence="1 2">130c</strain>
    </source>
</reference>
<keyword evidence="2" id="KW-1185">Reference proteome</keyword>
<proteinExistence type="predicted"/>
<gene>
    <name evidence="1" type="primary">Contig13889.g14825</name>
    <name evidence="1" type="ORF">STYLEM_19681</name>
</gene>
<protein>
    <submittedName>
        <fullName evidence="1">Uncharacterized protein</fullName>
    </submittedName>
</protein>
<organism evidence="1 2">
    <name type="scientific">Stylonychia lemnae</name>
    <name type="common">Ciliate</name>
    <dbReference type="NCBI Taxonomy" id="5949"/>
    <lineage>
        <taxon>Eukaryota</taxon>
        <taxon>Sar</taxon>
        <taxon>Alveolata</taxon>
        <taxon>Ciliophora</taxon>
        <taxon>Intramacronucleata</taxon>
        <taxon>Spirotrichea</taxon>
        <taxon>Stichotrichia</taxon>
        <taxon>Sporadotrichida</taxon>
        <taxon>Oxytrichidae</taxon>
        <taxon>Stylonychinae</taxon>
        <taxon>Stylonychia</taxon>
    </lineage>
</organism>
<dbReference type="AlphaFoldDB" id="A0A078BBA3"/>
<evidence type="ECO:0000313" key="1">
    <source>
        <dbReference type="EMBL" id="CDW90537.1"/>
    </source>
</evidence>